<dbReference type="OrthoDB" id="159593at2759"/>
<name>A0A0P1A4Y3_PLAHL</name>
<proteinExistence type="predicted"/>
<dbReference type="EMBL" id="CCYD01000007">
    <property type="protein sequence ID" value="CEG35104.1"/>
    <property type="molecule type" value="Genomic_DNA"/>
</dbReference>
<dbReference type="RefSeq" id="XP_024571473.1">
    <property type="nucleotide sequence ID" value="XM_024724470.1"/>
</dbReference>
<dbReference type="Proteomes" id="UP000054928">
    <property type="component" value="Unassembled WGS sequence"/>
</dbReference>
<evidence type="ECO:0000313" key="3">
    <source>
        <dbReference type="Proteomes" id="UP000054928"/>
    </source>
</evidence>
<accession>A0A0P1A4Y3</accession>
<dbReference type="GeneID" id="36408922"/>
<sequence length="426" mass="47512">MDIVALNERLRDDFSVLLKLLPPPFAVSAFSTIESSVDSTPKSSPSELSIDNYTQHCRLMLWRLNSYQYGSASAFLLDLEQLERAADSLKAKEAVQRLLDRLTVSEGENEGKERVVKVANKAGTSVILSSCDGVPGIQKVISTERGTENESMWRCNLSVREQIVTIGTFNSQKEALVGYEKQRKEMSMNTTSFNKLMHRAAKMESEQREANHRVLKEALAQCHPRLTTMKASPAPVTSNVTPRFTARSVTEPLAAAAQSSPVNVKSTKSAASPPRTSRVLKRQNLEIISAIKTKKQKVELQAMSTLSTGSRSFLRLRRLIQTRMCKHLKGQDVCVLANPNILHQANWIASGRLEAGKVFSLDKKKQMTFADYVYSELGYAVSACAHMFLVQTKESIDDHLKVCDAFSDKERELGPTVDVKTSDRRR</sequence>
<reference evidence="3" key="1">
    <citation type="submission" date="2014-09" db="EMBL/GenBank/DDBJ databases">
        <authorList>
            <person name="Sharma Rahul"/>
            <person name="Thines Marco"/>
        </authorList>
    </citation>
    <scope>NUCLEOTIDE SEQUENCE [LARGE SCALE GENOMIC DNA]</scope>
</reference>
<keyword evidence="3" id="KW-1185">Reference proteome</keyword>
<evidence type="ECO:0000313" key="2">
    <source>
        <dbReference type="EMBL" id="CEG35104.1"/>
    </source>
</evidence>
<protein>
    <submittedName>
        <fullName evidence="2">Uncharacterized protein</fullName>
    </submittedName>
</protein>
<feature type="region of interest" description="Disordered" evidence="1">
    <location>
        <begin position="255"/>
        <end position="276"/>
    </location>
</feature>
<feature type="compositionally biased region" description="Polar residues" evidence="1">
    <location>
        <begin position="257"/>
        <end position="270"/>
    </location>
</feature>
<dbReference type="AlphaFoldDB" id="A0A0P1A4Y3"/>
<dbReference type="OMA" id="SACPHMF"/>
<organism evidence="2 3">
    <name type="scientific">Plasmopara halstedii</name>
    <name type="common">Downy mildew of sunflower</name>
    <dbReference type="NCBI Taxonomy" id="4781"/>
    <lineage>
        <taxon>Eukaryota</taxon>
        <taxon>Sar</taxon>
        <taxon>Stramenopiles</taxon>
        <taxon>Oomycota</taxon>
        <taxon>Peronosporomycetes</taxon>
        <taxon>Peronosporales</taxon>
        <taxon>Peronosporaceae</taxon>
        <taxon>Plasmopara</taxon>
    </lineage>
</organism>
<evidence type="ECO:0000256" key="1">
    <source>
        <dbReference type="SAM" id="MobiDB-lite"/>
    </source>
</evidence>